<dbReference type="SUPFAM" id="SSF52980">
    <property type="entry name" value="Restriction endonuclease-like"/>
    <property type="match status" value="1"/>
</dbReference>
<dbReference type="CDD" id="cd06260">
    <property type="entry name" value="DUF820-like"/>
    <property type="match status" value="1"/>
</dbReference>
<protein>
    <submittedName>
        <fullName evidence="2">Uma2 family endonuclease</fullName>
    </submittedName>
</protein>
<dbReference type="InterPro" id="IPR011335">
    <property type="entry name" value="Restrct_endonuc-II-like"/>
</dbReference>
<dbReference type="InterPro" id="IPR012296">
    <property type="entry name" value="Nuclease_put_TT1808"/>
</dbReference>
<evidence type="ECO:0000313" key="2">
    <source>
        <dbReference type="EMBL" id="XCN75354.1"/>
    </source>
</evidence>
<accession>A0AAU8M1K8</accession>
<dbReference type="KEGG" id="eaj:Q3M24_11690"/>
<name>A0AAU8M1K8_9BACT</name>
<gene>
    <name evidence="2" type="ORF">Q3M24_11690</name>
</gene>
<reference evidence="2" key="2">
    <citation type="submission" date="2024-06" db="EMBL/GenBank/DDBJ databases">
        <authorList>
            <person name="Plum-Jensen L.E."/>
            <person name="Schramm A."/>
            <person name="Marshall I.P.G."/>
        </authorList>
    </citation>
    <scope>NUCLEOTIDE SEQUENCE</scope>
    <source>
        <strain evidence="2">Rat1</strain>
    </source>
</reference>
<dbReference type="AlphaFoldDB" id="A0AAU8M1K8"/>
<keyword evidence="2" id="KW-0255">Endonuclease</keyword>
<dbReference type="InterPro" id="IPR008538">
    <property type="entry name" value="Uma2"/>
</dbReference>
<dbReference type="PANTHER" id="PTHR36558">
    <property type="entry name" value="GLR1098 PROTEIN"/>
    <property type="match status" value="1"/>
</dbReference>
<dbReference type="Gene3D" id="3.90.1570.10">
    <property type="entry name" value="tt1808, chain A"/>
    <property type="match status" value="1"/>
</dbReference>
<keyword evidence="2" id="KW-0540">Nuclease</keyword>
<dbReference type="PANTHER" id="PTHR36558:SF1">
    <property type="entry name" value="RESTRICTION ENDONUCLEASE DOMAIN-CONTAINING PROTEIN-RELATED"/>
    <property type="match status" value="1"/>
</dbReference>
<evidence type="ECO:0000259" key="1">
    <source>
        <dbReference type="Pfam" id="PF05685"/>
    </source>
</evidence>
<sequence length="195" mass="22371">MTLPQAAIEATYSYAEYLHWNDQERWELINGDIWDMSPAPSRLHQEISIRLSSVLYQHFKQKDCAVYAAPFDVRLPEQEDAEDEAVTTVVQPDISVICDQNKLDERGCIGAPDLIVEILFPATAAKDLKVKRDLYEQHGVKEYWLFHPTDHTVMVYRLGADNQYGKAEIFTKDDLLRSRLCAELEIELAAIFPKA</sequence>
<organism evidence="2">
    <name type="scientific">Candidatus Electrothrix aestuarii</name>
    <dbReference type="NCBI Taxonomy" id="3062594"/>
    <lineage>
        <taxon>Bacteria</taxon>
        <taxon>Pseudomonadati</taxon>
        <taxon>Thermodesulfobacteriota</taxon>
        <taxon>Desulfobulbia</taxon>
        <taxon>Desulfobulbales</taxon>
        <taxon>Desulfobulbaceae</taxon>
        <taxon>Candidatus Electrothrix</taxon>
    </lineage>
</organism>
<dbReference type="EMBL" id="CP159373">
    <property type="protein sequence ID" value="XCN75354.1"/>
    <property type="molecule type" value="Genomic_DNA"/>
</dbReference>
<dbReference type="GO" id="GO:0004519">
    <property type="term" value="F:endonuclease activity"/>
    <property type="evidence" value="ECO:0007669"/>
    <property type="project" value="UniProtKB-KW"/>
</dbReference>
<reference evidence="2" key="1">
    <citation type="journal article" date="2024" name="Syst. Appl. Microbiol.">
        <title>First single-strain enrichments of Electrothrix cable bacteria, description of E. aestuarii sp. nov. and E. rattekaaiensis sp. nov., and proposal of a cable bacteria taxonomy following the rules of the SeqCode.</title>
        <authorList>
            <person name="Plum-Jensen L.E."/>
            <person name="Schramm A."/>
            <person name="Marshall I.P.G."/>
        </authorList>
    </citation>
    <scope>NUCLEOTIDE SEQUENCE</scope>
    <source>
        <strain evidence="2">Rat1</strain>
    </source>
</reference>
<proteinExistence type="predicted"/>
<keyword evidence="2" id="KW-0378">Hydrolase</keyword>
<dbReference type="Pfam" id="PF05685">
    <property type="entry name" value="Uma2"/>
    <property type="match status" value="1"/>
</dbReference>
<feature type="domain" description="Putative restriction endonuclease" evidence="1">
    <location>
        <begin position="15"/>
        <end position="188"/>
    </location>
</feature>